<comment type="similarity">
    <text evidence="13">Belongs to the class I-like SAM-binding methyltransferase superfamily. RsmB/NOP family.</text>
</comment>
<dbReference type="EMBL" id="CP024965">
    <property type="protein sequence ID" value="ATZ18596.1"/>
    <property type="molecule type" value="Genomic_DNA"/>
</dbReference>
<dbReference type="PANTHER" id="PTHR22807">
    <property type="entry name" value="NOP2 YEAST -RELATED NOL1/NOP2/FMU SUN DOMAIN-CONTAINING"/>
    <property type="match status" value="1"/>
</dbReference>
<dbReference type="Gene3D" id="3.40.50.150">
    <property type="entry name" value="Vaccinia Virus protein VP39"/>
    <property type="match status" value="1"/>
</dbReference>
<dbReference type="Gene3D" id="1.10.940.10">
    <property type="entry name" value="NusB-like"/>
    <property type="match status" value="1"/>
</dbReference>
<evidence type="ECO:0000256" key="12">
    <source>
        <dbReference type="ARBA" id="ARBA00047283"/>
    </source>
</evidence>
<keyword evidence="5" id="KW-0698">rRNA processing</keyword>
<dbReference type="Pfam" id="PF01189">
    <property type="entry name" value="Methyltr_RsmB-F"/>
    <property type="match status" value="1"/>
</dbReference>
<organism evidence="15 16">
    <name type="scientific">Williamsoniiplasma somnilux</name>
    <dbReference type="NCBI Taxonomy" id="215578"/>
    <lineage>
        <taxon>Bacteria</taxon>
        <taxon>Bacillati</taxon>
        <taxon>Mycoplasmatota</taxon>
        <taxon>Mollicutes</taxon>
        <taxon>Entomoplasmatales</taxon>
        <taxon>Williamsoniiplasma</taxon>
    </lineage>
</organism>
<dbReference type="InterPro" id="IPR035926">
    <property type="entry name" value="NusB-like_sf"/>
</dbReference>
<evidence type="ECO:0000256" key="11">
    <source>
        <dbReference type="ARBA" id="ARBA00031088"/>
    </source>
</evidence>
<accession>A0A2K8NYG6</accession>
<feature type="binding site" evidence="13">
    <location>
        <begin position="253"/>
        <end position="259"/>
    </location>
    <ligand>
        <name>S-adenosyl-L-methionine</name>
        <dbReference type="ChEBI" id="CHEBI:59789"/>
    </ligand>
</feature>
<dbReference type="PANTHER" id="PTHR22807:SF53">
    <property type="entry name" value="RIBOSOMAL RNA SMALL SUBUNIT METHYLTRANSFERASE B-RELATED"/>
    <property type="match status" value="1"/>
</dbReference>
<feature type="binding site" evidence="13">
    <location>
        <position position="277"/>
    </location>
    <ligand>
        <name>S-adenosyl-L-methionine</name>
        <dbReference type="ChEBI" id="CHEBI:59789"/>
    </ligand>
</feature>
<evidence type="ECO:0000256" key="1">
    <source>
        <dbReference type="ARBA" id="ARBA00002724"/>
    </source>
</evidence>
<name>A0A2K8NYG6_9MOLU</name>
<dbReference type="InterPro" id="IPR004573">
    <property type="entry name" value="rRNA_ssu_MeTfrase_B"/>
</dbReference>
<evidence type="ECO:0000256" key="4">
    <source>
        <dbReference type="ARBA" id="ARBA00022490"/>
    </source>
</evidence>
<dbReference type="AlphaFoldDB" id="A0A2K8NYG6"/>
<dbReference type="RefSeq" id="WP_024863718.1">
    <property type="nucleotide sequence ID" value="NZ_CP024965.1"/>
</dbReference>
<evidence type="ECO:0000256" key="5">
    <source>
        <dbReference type="ARBA" id="ARBA00022552"/>
    </source>
</evidence>
<dbReference type="GO" id="GO:0005737">
    <property type="term" value="C:cytoplasm"/>
    <property type="evidence" value="ECO:0007669"/>
    <property type="project" value="UniProtKB-SubCell"/>
</dbReference>
<dbReference type="Pfam" id="PF01029">
    <property type="entry name" value="NusB"/>
    <property type="match status" value="1"/>
</dbReference>
<dbReference type="InterPro" id="IPR001678">
    <property type="entry name" value="MeTrfase_RsmB-F_NOP2_dom"/>
</dbReference>
<dbReference type="PROSITE" id="PS51686">
    <property type="entry name" value="SAM_MT_RSMB_NOP"/>
    <property type="match status" value="1"/>
</dbReference>
<feature type="binding site" evidence="13">
    <location>
        <position position="304"/>
    </location>
    <ligand>
        <name>S-adenosyl-L-methionine</name>
        <dbReference type="ChEBI" id="CHEBI:59789"/>
    </ligand>
</feature>
<dbReference type="InterPro" id="IPR049560">
    <property type="entry name" value="MeTrfase_RsmB-F_NOP2_cat"/>
</dbReference>
<evidence type="ECO:0000313" key="16">
    <source>
        <dbReference type="Proteomes" id="UP000232230"/>
    </source>
</evidence>
<dbReference type="EC" id="2.1.1.176" evidence="3"/>
<dbReference type="InterPro" id="IPR006027">
    <property type="entry name" value="NusB_RsmB_TIM44"/>
</dbReference>
<dbReference type="NCBIfam" id="NF011494">
    <property type="entry name" value="PRK14902.1"/>
    <property type="match status" value="1"/>
</dbReference>
<dbReference type="InterPro" id="IPR023267">
    <property type="entry name" value="RCMT"/>
</dbReference>
<dbReference type="SUPFAM" id="SSF53335">
    <property type="entry name" value="S-adenosyl-L-methionine-dependent methyltransferases"/>
    <property type="match status" value="1"/>
</dbReference>
<dbReference type="NCBIfam" id="TIGR00563">
    <property type="entry name" value="rsmB"/>
    <property type="match status" value="1"/>
</dbReference>
<dbReference type="PRINTS" id="PR02008">
    <property type="entry name" value="RCMTFAMILY"/>
</dbReference>
<sequence>MKNNSRVIAWNLLKKVFIHNNFSNILLNEISKQDLEDKFKNLIFAIVHGTITYKIYLQHLSDKLIDSKKTPIEIQIIIWMSIYQLRFLQAIPRYAILNEAVNMAKSVNPKFAGFVNACLQKILREENTFYNIDIKSPTLKFCIENSFPHELYLKILADYGEGIAQKVVENSLTKPLISFRVNTLKISSDKFWNNYHEQLALVKTKVTDCFTTDQSIVKTDIFKNGLITIQDQASILVGNTLSPKLNSRVLDMCSAPGGKLTHLAAIMNNTGKIIGYEIADNKFKYIQENILRLGVTNVELICSDATKINDSQGFDYILLDAPCSGFGVLKRKPEIKNNFNIKSVNEITIIQKQLLVTAFANLKTQGTLVYSTCTINKEENQKQIEEFIKHYPNMTIISEQQLFGFEDNTDGFYICKMQKQ</sequence>
<evidence type="ECO:0000256" key="6">
    <source>
        <dbReference type="ARBA" id="ARBA00022603"/>
    </source>
</evidence>
<dbReference type="GO" id="GO:0008649">
    <property type="term" value="F:rRNA methyltransferase activity"/>
    <property type="evidence" value="ECO:0007669"/>
    <property type="project" value="InterPro"/>
</dbReference>
<reference evidence="15 16" key="1">
    <citation type="submission" date="2017-11" db="EMBL/GenBank/DDBJ databases">
        <title>Genome sequence of Entomoplasma somnilux PYAN-1 (ATCC 49194).</title>
        <authorList>
            <person name="Lo W.-S."/>
            <person name="Gasparich G.E."/>
            <person name="Kuo C.-H."/>
        </authorList>
    </citation>
    <scope>NUCLEOTIDE SEQUENCE [LARGE SCALE GENOMIC DNA]</scope>
    <source>
        <strain evidence="15 16">PYAN-1</strain>
    </source>
</reference>
<evidence type="ECO:0000313" key="15">
    <source>
        <dbReference type="EMBL" id="ATZ18596.1"/>
    </source>
</evidence>
<evidence type="ECO:0000259" key="14">
    <source>
        <dbReference type="PROSITE" id="PS51686"/>
    </source>
</evidence>
<keyword evidence="8 13" id="KW-0949">S-adenosyl-L-methionine</keyword>
<dbReference type="Proteomes" id="UP000232230">
    <property type="component" value="Chromosome"/>
</dbReference>
<comment type="function">
    <text evidence="1">Specifically methylates the cytosine at position 967 (m5C967) of 16S rRNA.</text>
</comment>
<feature type="domain" description="SAM-dependent MTase RsmB/NOP-type" evidence="14">
    <location>
        <begin position="162"/>
        <end position="420"/>
    </location>
</feature>
<dbReference type="SUPFAM" id="SSF48013">
    <property type="entry name" value="NusB-like"/>
    <property type="match status" value="1"/>
</dbReference>
<evidence type="ECO:0000256" key="8">
    <source>
        <dbReference type="ARBA" id="ARBA00022691"/>
    </source>
</evidence>
<keyword evidence="16" id="KW-1185">Reference proteome</keyword>
<dbReference type="Gene3D" id="3.30.70.1170">
    <property type="entry name" value="Sun protein, domain 3"/>
    <property type="match status" value="1"/>
</dbReference>
<dbReference type="KEGG" id="esx:ESOMN_v1c02120"/>
<evidence type="ECO:0000256" key="2">
    <source>
        <dbReference type="ARBA" id="ARBA00004496"/>
    </source>
</evidence>
<keyword evidence="9 13" id="KW-0694">RNA-binding</keyword>
<keyword evidence="6 13" id="KW-0489">Methyltransferase</keyword>
<evidence type="ECO:0000256" key="9">
    <source>
        <dbReference type="ARBA" id="ARBA00022884"/>
    </source>
</evidence>
<dbReference type="CDD" id="cd02440">
    <property type="entry name" value="AdoMet_MTases"/>
    <property type="match status" value="1"/>
</dbReference>
<evidence type="ECO:0000256" key="13">
    <source>
        <dbReference type="PROSITE-ProRule" id="PRU01023"/>
    </source>
</evidence>
<protein>
    <recommendedName>
        <fullName evidence="3">16S rRNA (cytosine(967)-C(5))-methyltransferase</fullName>
        <ecNumber evidence="3">2.1.1.176</ecNumber>
    </recommendedName>
    <alternativeName>
        <fullName evidence="10">16S rRNA m5C967 methyltransferase</fullName>
    </alternativeName>
    <alternativeName>
        <fullName evidence="11">rRNA (cytosine-C(5)-)-methyltransferase RsmB</fullName>
    </alternativeName>
</protein>
<comment type="catalytic activity">
    <reaction evidence="12">
        <text>cytidine(967) in 16S rRNA + S-adenosyl-L-methionine = 5-methylcytidine(967) in 16S rRNA + S-adenosyl-L-homocysteine + H(+)</text>
        <dbReference type="Rhea" id="RHEA:42748"/>
        <dbReference type="Rhea" id="RHEA-COMP:10219"/>
        <dbReference type="Rhea" id="RHEA-COMP:10220"/>
        <dbReference type="ChEBI" id="CHEBI:15378"/>
        <dbReference type="ChEBI" id="CHEBI:57856"/>
        <dbReference type="ChEBI" id="CHEBI:59789"/>
        <dbReference type="ChEBI" id="CHEBI:74483"/>
        <dbReference type="ChEBI" id="CHEBI:82748"/>
        <dbReference type="EC" id="2.1.1.176"/>
    </reaction>
</comment>
<keyword evidence="7 13" id="KW-0808">Transferase</keyword>
<proteinExistence type="inferred from homology"/>
<gene>
    <name evidence="15" type="primary">rsmB</name>
    <name evidence="15" type="ORF">ESOMN_v1c02120</name>
</gene>
<evidence type="ECO:0000256" key="3">
    <source>
        <dbReference type="ARBA" id="ARBA00012140"/>
    </source>
</evidence>
<feature type="binding site" evidence="13">
    <location>
        <position position="320"/>
    </location>
    <ligand>
        <name>S-adenosyl-L-methionine</name>
        <dbReference type="ChEBI" id="CHEBI:59789"/>
    </ligand>
</feature>
<evidence type="ECO:0000256" key="7">
    <source>
        <dbReference type="ARBA" id="ARBA00022679"/>
    </source>
</evidence>
<dbReference type="GO" id="GO:0003723">
    <property type="term" value="F:RNA binding"/>
    <property type="evidence" value="ECO:0007669"/>
    <property type="project" value="UniProtKB-UniRule"/>
</dbReference>
<evidence type="ECO:0000256" key="10">
    <source>
        <dbReference type="ARBA" id="ARBA00030399"/>
    </source>
</evidence>
<comment type="subcellular location">
    <subcellularLocation>
        <location evidence="2">Cytoplasm</location>
    </subcellularLocation>
</comment>
<keyword evidence="4" id="KW-0963">Cytoplasm</keyword>
<feature type="active site" description="Nucleophile" evidence="13">
    <location>
        <position position="373"/>
    </location>
</feature>
<dbReference type="InterPro" id="IPR029063">
    <property type="entry name" value="SAM-dependent_MTases_sf"/>
</dbReference>
<dbReference type="GO" id="GO:0006355">
    <property type="term" value="P:regulation of DNA-templated transcription"/>
    <property type="evidence" value="ECO:0007669"/>
    <property type="project" value="InterPro"/>
</dbReference>